<feature type="compositionally biased region" description="Pro residues" evidence="1">
    <location>
        <begin position="195"/>
        <end position="205"/>
    </location>
</feature>
<evidence type="ECO:0000313" key="2">
    <source>
        <dbReference type="EMBL" id="KAF3501191.1"/>
    </source>
</evidence>
<feature type="region of interest" description="Disordered" evidence="1">
    <location>
        <begin position="55"/>
        <end position="74"/>
    </location>
</feature>
<feature type="region of interest" description="Disordered" evidence="1">
    <location>
        <begin position="92"/>
        <end position="212"/>
    </location>
</feature>
<organism evidence="2 3">
    <name type="scientific">Brassica cretica</name>
    <name type="common">Mustard</name>
    <dbReference type="NCBI Taxonomy" id="69181"/>
    <lineage>
        <taxon>Eukaryota</taxon>
        <taxon>Viridiplantae</taxon>
        <taxon>Streptophyta</taxon>
        <taxon>Embryophyta</taxon>
        <taxon>Tracheophyta</taxon>
        <taxon>Spermatophyta</taxon>
        <taxon>Magnoliopsida</taxon>
        <taxon>eudicotyledons</taxon>
        <taxon>Gunneridae</taxon>
        <taxon>Pentapetalae</taxon>
        <taxon>rosids</taxon>
        <taxon>malvids</taxon>
        <taxon>Brassicales</taxon>
        <taxon>Brassicaceae</taxon>
        <taxon>Brassiceae</taxon>
        <taxon>Brassica</taxon>
    </lineage>
</organism>
<evidence type="ECO:0000256" key="1">
    <source>
        <dbReference type="SAM" id="MobiDB-lite"/>
    </source>
</evidence>
<sequence>MTSNDEKHEIGTSGFTNDLRVLNTTSGSEGTSGFPNDLRILKIRSEDQKENLRVPTRHLGPDTMSGSKGDTSDSHMTTGFIKHLRVINGIRARNEGPPGPKGLHPKTSGFEEGIYPTASGFQDESPSGLRVPGRESIQPPGSRTKVHLASGFQDESPSSLQVPGQKSITTFTSSRGASKANRIKHEDPQFRPPGLIKPPHLPNPLPRQDFPS</sequence>
<evidence type="ECO:0000313" key="3">
    <source>
        <dbReference type="Proteomes" id="UP000712600"/>
    </source>
</evidence>
<feature type="compositionally biased region" description="Polar residues" evidence="1">
    <location>
        <begin position="153"/>
        <end position="176"/>
    </location>
</feature>
<name>A0A8S9NGD3_BRACR</name>
<feature type="compositionally biased region" description="Polar residues" evidence="1">
    <location>
        <begin position="64"/>
        <end position="74"/>
    </location>
</feature>
<comment type="caution">
    <text evidence="2">The sequence shown here is derived from an EMBL/GenBank/DDBJ whole genome shotgun (WGS) entry which is preliminary data.</text>
</comment>
<dbReference type="Proteomes" id="UP000712600">
    <property type="component" value="Unassembled WGS sequence"/>
</dbReference>
<dbReference type="AlphaFoldDB" id="A0A8S9NGD3"/>
<accession>A0A8S9NGD3</accession>
<protein>
    <submittedName>
        <fullName evidence="2">Uncharacterized protein</fullName>
    </submittedName>
</protein>
<gene>
    <name evidence="2" type="ORF">F2Q69_00043065</name>
</gene>
<reference evidence="2" key="1">
    <citation type="submission" date="2019-12" db="EMBL/GenBank/DDBJ databases">
        <title>Genome sequencing and annotation of Brassica cretica.</title>
        <authorList>
            <person name="Studholme D.J."/>
            <person name="Sarris P."/>
        </authorList>
    </citation>
    <scope>NUCLEOTIDE SEQUENCE</scope>
    <source>
        <strain evidence="2">PFS-109/04</strain>
        <tissue evidence="2">Leaf</tissue>
    </source>
</reference>
<dbReference type="EMBL" id="QGKX02001621">
    <property type="protein sequence ID" value="KAF3501191.1"/>
    <property type="molecule type" value="Genomic_DNA"/>
</dbReference>
<proteinExistence type="predicted"/>